<keyword evidence="4 11" id="KW-0436">Ligase</keyword>
<dbReference type="PANTHER" id="PTHR11659:SF0">
    <property type="entry name" value="GLUTAMYL-TRNA(GLN) AMIDOTRANSFERASE SUBUNIT B, MITOCHONDRIAL"/>
    <property type="match status" value="1"/>
</dbReference>
<dbReference type="PROSITE" id="PS01234">
    <property type="entry name" value="GATB"/>
    <property type="match status" value="1"/>
</dbReference>
<dbReference type="GO" id="GO:0005524">
    <property type="term" value="F:ATP binding"/>
    <property type="evidence" value="ECO:0007669"/>
    <property type="project" value="UniProtKB-KW"/>
</dbReference>
<dbReference type="Gene3D" id="1.10.10.410">
    <property type="match status" value="1"/>
</dbReference>
<dbReference type="InterPro" id="IPR042114">
    <property type="entry name" value="GatB_C_1"/>
</dbReference>
<dbReference type="InterPro" id="IPR018027">
    <property type="entry name" value="Asn/Gln_amidotransferase"/>
</dbReference>
<feature type="domain" description="Asn/Gln amidotransferase" evidence="12">
    <location>
        <begin position="337"/>
        <end position="481"/>
    </location>
</feature>
<dbReference type="InterPro" id="IPR017959">
    <property type="entry name" value="Asn/Gln-tRNA_amidoTrfase_suB/E"/>
</dbReference>
<dbReference type="GO" id="GO:0006412">
    <property type="term" value="P:translation"/>
    <property type="evidence" value="ECO:0007669"/>
    <property type="project" value="UniProtKB-UniRule"/>
</dbReference>
<dbReference type="AlphaFoldDB" id="A0A516TNW2"/>
<gene>
    <name evidence="11" type="primary">gatB</name>
    <name evidence="13" type="ORF">kam1_1728</name>
</gene>
<evidence type="ECO:0000256" key="7">
    <source>
        <dbReference type="ARBA" id="ARBA00022917"/>
    </source>
</evidence>
<dbReference type="GO" id="GO:0050566">
    <property type="term" value="F:asparaginyl-tRNA synthase (glutamine-hydrolyzing) activity"/>
    <property type="evidence" value="ECO:0007669"/>
    <property type="project" value="RHEA"/>
</dbReference>
<evidence type="ECO:0000256" key="1">
    <source>
        <dbReference type="ARBA" id="ARBA00005306"/>
    </source>
</evidence>
<comment type="subunit">
    <text evidence="2 11">Heterotrimer of A, B and C subunits.</text>
</comment>
<dbReference type="GO" id="GO:0016740">
    <property type="term" value="F:transferase activity"/>
    <property type="evidence" value="ECO:0007669"/>
    <property type="project" value="UniProtKB-KW"/>
</dbReference>
<dbReference type="InterPro" id="IPR014746">
    <property type="entry name" value="Gln_synth/guanido_kin_cat_dom"/>
</dbReference>
<dbReference type="SUPFAM" id="SSF55931">
    <property type="entry name" value="Glutamine synthetase/guanido kinase"/>
    <property type="match status" value="1"/>
</dbReference>
<evidence type="ECO:0000256" key="6">
    <source>
        <dbReference type="ARBA" id="ARBA00022840"/>
    </source>
</evidence>
<dbReference type="InterPro" id="IPR003789">
    <property type="entry name" value="Asn/Gln_tRNA_amidoTrase-B-like"/>
</dbReference>
<evidence type="ECO:0000256" key="8">
    <source>
        <dbReference type="ARBA" id="ARBA00024799"/>
    </source>
</evidence>
<dbReference type="Pfam" id="PF02637">
    <property type="entry name" value="GatB_Yqey"/>
    <property type="match status" value="1"/>
</dbReference>
<dbReference type="KEGG" id="mkc:kam1_1728"/>
<evidence type="ECO:0000256" key="9">
    <source>
        <dbReference type="ARBA" id="ARBA00047380"/>
    </source>
</evidence>
<dbReference type="FunFam" id="1.10.10.410:FF:000001">
    <property type="entry name" value="Aspartyl/glutamyl-tRNA(Asn/Gln) amidotransferase subunit B"/>
    <property type="match status" value="1"/>
</dbReference>
<keyword evidence="6 11" id="KW-0067">ATP-binding</keyword>
<dbReference type="Proteomes" id="UP000315925">
    <property type="component" value="Chromosome"/>
</dbReference>
<dbReference type="Gene3D" id="1.10.150.380">
    <property type="entry name" value="GatB domain, N-terminal subdomain"/>
    <property type="match status" value="1"/>
</dbReference>
<dbReference type="InterPro" id="IPR004413">
    <property type="entry name" value="GatB"/>
</dbReference>
<evidence type="ECO:0000256" key="10">
    <source>
        <dbReference type="ARBA" id="ARBA00047913"/>
    </source>
</evidence>
<dbReference type="EMBL" id="CP037899">
    <property type="protein sequence ID" value="QDQ42943.1"/>
    <property type="molecule type" value="Genomic_DNA"/>
</dbReference>
<name>A0A516TNW2_9BACT</name>
<evidence type="ECO:0000313" key="13">
    <source>
        <dbReference type="EMBL" id="QDQ42943.1"/>
    </source>
</evidence>
<dbReference type="Pfam" id="PF02934">
    <property type="entry name" value="GatB_N"/>
    <property type="match status" value="1"/>
</dbReference>
<dbReference type="GO" id="GO:0050567">
    <property type="term" value="F:glutaminyl-tRNA synthase (glutamine-hydrolyzing) activity"/>
    <property type="evidence" value="ECO:0007669"/>
    <property type="project" value="UniProtKB-UniRule"/>
</dbReference>
<dbReference type="SUPFAM" id="SSF89095">
    <property type="entry name" value="GatB/YqeY motif"/>
    <property type="match status" value="1"/>
</dbReference>
<evidence type="ECO:0000313" key="14">
    <source>
        <dbReference type="Proteomes" id="UP000315925"/>
    </source>
</evidence>
<dbReference type="PANTHER" id="PTHR11659">
    <property type="entry name" value="GLUTAMYL-TRNA GLN AMIDOTRANSFERASE SUBUNIT B MITOCHONDRIAL AND PROKARYOTIC PET112-RELATED"/>
    <property type="match status" value="1"/>
</dbReference>
<comment type="function">
    <text evidence="8 11">Allows the formation of correctly charged Asn-tRNA(Asn) or Gln-tRNA(Gln) through the transamidation of misacylated Asp-tRNA(Asn) or Glu-tRNA(Gln) in organisms which lack either or both of asparaginyl-tRNA or glutaminyl-tRNA synthetases. The reaction takes place in the presence of glutamine and ATP through an activated phospho-Asp-tRNA(Asn) or phospho-Glu-tRNA(Gln).</text>
</comment>
<evidence type="ECO:0000256" key="2">
    <source>
        <dbReference type="ARBA" id="ARBA00011123"/>
    </source>
</evidence>
<keyword evidence="7 11" id="KW-0648">Protein biosynthesis</keyword>
<evidence type="ECO:0000259" key="12">
    <source>
        <dbReference type="SMART" id="SM00845"/>
    </source>
</evidence>
<dbReference type="EC" id="6.3.5.-" evidence="11"/>
<comment type="catalytic activity">
    <reaction evidence="9 11">
        <text>L-aspartyl-tRNA(Asn) + L-glutamine + ATP + H2O = L-asparaginyl-tRNA(Asn) + L-glutamate + ADP + phosphate + 2 H(+)</text>
        <dbReference type="Rhea" id="RHEA:14513"/>
        <dbReference type="Rhea" id="RHEA-COMP:9674"/>
        <dbReference type="Rhea" id="RHEA-COMP:9677"/>
        <dbReference type="ChEBI" id="CHEBI:15377"/>
        <dbReference type="ChEBI" id="CHEBI:15378"/>
        <dbReference type="ChEBI" id="CHEBI:29985"/>
        <dbReference type="ChEBI" id="CHEBI:30616"/>
        <dbReference type="ChEBI" id="CHEBI:43474"/>
        <dbReference type="ChEBI" id="CHEBI:58359"/>
        <dbReference type="ChEBI" id="CHEBI:78515"/>
        <dbReference type="ChEBI" id="CHEBI:78516"/>
        <dbReference type="ChEBI" id="CHEBI:456216"/>
    </reaction>
</comment>
<dbReference type="InterPro" id="IPR006075">
    <property type="entry name" value="Asn/Gln-tRNA_Trfase_suB/E_cat"/>
</dbReference>
<comment type="catalytic activity">
    <reaction evidence="10 11">
        <text>L-glutamyl-tRNA(Gln) + L-glutamine + ATP + H2O = L-glutaminyl-tRNA(Gln) + L-glutamate + ADP + phosphate + H(+)</text>
        <dbReference type="Rhea" id="RHEA:17521"/>
        <dbReference type="Rhea" id="RHEA-COMP:9681"/>
        <dbReference type="Rhea" id="RHEA-COMP:9684"/>
        <dbReference type="ChEBI" id="CHEBI:15377"/>
        <dbReference type="ChEBI" id="CHEBI:15378"/>
        <dbReference type="ChEBI" id="CHEBI:29985"/>
        <dbReference type="ChEBI" id="CHEBI:30616"/>
        <dbReference type="ChEBI" id="CHEBI:43474"/>
        <dbReference type="ChEBI" id="CHEBI:58359"/>
        <dbReference type="ChEBI" id="CHEBI:78520"/>
        <dbReference type="ChEBI" id="CHEBI:78521"/>
        <dbReference type="ChEBI" id="CHEBI:456216"/>
    </reaction>
</comment>
<protein>
    <recommendedName>
        <fullName evidence="3 11">Aspartyl/glutamyl-tRNA(Asn/Gln) amidotransferase subunit B</fullName>
        <shortName evidence="11">Asp/Glu-ADT subunit B</shortName>
        <ecNumber evidence="11">6.3.5.-</ecNumber>
    </recommendedName>
</protein>
<dbReference type="NCBIfam" id="NF004014">
    <property type="entry name" value="PRK05477.1-4"/>
    <property type="match status" value="1"/>
</dbReference>
<comment type="similarity">
    <text evidence="1 11">Belongs to the GatB/GatE family. GatB subfamily.</text>
</comment>
<dbReference type="GO" id="GO:0070681">
    <property type="term" value="P:glutaminyl-tRNAGln biosynthesis via transamidation"/>
    <property type="evidence" value="ECO:0007669"/>
    <property type="project" value="TreeGrafter"/>
</dbReference>
<organism evidence="13 14">
    <name type="scientific">Methylacidiphilum kamchatkense Kam1</name>
    <dbReference type="NCBI Taxonomy" id="1202785"/>
    <lineage>
        <taxon>Bacteria</taxon>
        <taxon>Pseudomonadati</taxon>
        <taxon>Verrucomicrobiota</taxon>
        <taxon>Methylacidiphilae</taxon>
        <taxon>Methylacidiphilales</taxon>
        <taxon>Methylacidiphilaceae</taxon>
        <taxon>Methylacidiphilum (ex Ratnadevi et al. 2023)</taxon>
    </lineage>
</organism>
<evidence type="ECO:0000256" key="5">
    <source>
        <dbReference type="ARBA" id="ARBA00022741"/>
    </source>
</evidence>
<accession>A0A516TNW2</accession>
<dbReference type="SMART" id="SM00845">
    <property type="entry name" value="GatB_Yqey"/>
    <property type="match status" value="1"/>
</dbReference>
<proteinExistence type="inferred from homology"/>
<dbReference type="InterPro" id="IPR023168">
    <property type="entry name" value="GatB_Yqey_C_2"/>
</dbReference>
<dbReference type="NCBIfam" id="NF004012">
    <property type="entry name" value="PRK05477.1-2"/>
    <property type="match status" value="1"/>
</dbReference>
<reference evidence="14" key="1">
    <citation type="submission" date="2019-03" db="EMBL/GenBank/DDBJ databases">
        <title>Complete genome of Methylacidiphilum kamchatkense Kam1.</title>
        <authorList>
            <person name="Kruse T."/>
            <person name="Murarilal Ratnadevi C."/>
            <person name="Erikstad H.-A."/>
            <person name="Birkeland N.-K."/>
        </authorList>
    </citation>
    <scope>NUCLEOTIDE SEQUENCE [LARGE SCALE GENOMIC DNA]</scope>
    <source>
        <strain evidence="14">kam1</strain>
    </source>
</reference>
<dbReference type="RefSeq" id="WP_143958368.1">
    <property type="nucleotide sequence ID" value="NZ_CP037899.1"/>
</dbReference>
<dbReference type="InterPro" id="IPR017958">
    <property type="entry name" value="Gln-tRNA_amidoTrfase_suB_CS"/>
</dbReference>
<keyword evidence="5 11" id="KW-0547">Nucleotide-binding</keyword>
<evidence type="ECO:0000256" key="11">
    <source>
        <dbReference type="HAMAP-Rule" id="MF_00121"/>
    </source>
</evidence>
<evidence type="ECO:0000256" key="3">
    <source>
        <dbReference type="ARBA" id="ARBA00016923"/>
    </source>
</evidence>
<evidence type="ECO:0000256" key="4">
    <source>
        <dbReference type="ARBA" id="ARBA00022598"/>
    </source>
</evidence>
<keyword evidence="13" id="KW-0808">Transferase</keyword>
<dbReference type="NCBIfam" id="TIGR00133">
    <property type="entry name" value="gatB"/>
    <property type="match status" value="1"/>
</dbReference>
<sequence>MEYEAIIGLEVHVQLKTQTKLFCGCPIEYGALPNSRVCPICLGLPGALPSPNKQAIILTIQTGLMLGSEIASRGKFDRKNYFYPDMPKNYQISQYDQPLCKGGAVQLYPLAFPKDAQKDPQAQSRKKIRLVRIHLEEDVGKSFHFEDYSGIDFNRAGTPLMEIVSEADIRSPEEAFAYLTALRQILRYGNVSDCDMEKGQLRCDVNVSVKPIGEEKWGTKCEIKNLNSISAVRKALKYEIQRQIHTLQLGGEISQETLRWDDLKGQTFPMRTKEYAHDYRYFPDPDLLTILTEGELIEEAQKRIPELPEEKKQRLSQSYGLTEYQASVLAADPQLADYFEKAAAQSANKVSVANFLINDYLAVASESETTIPIPPEYFSELSNLVDQGKLHMKQAKEIVKLMVTEKKSPTLIVQEKGLGQITSLDTLDAICQEAIEANPKSVADYRSGKTAAINAIKGYVMKKTKGQANPQIVHELLEKKLNALG</sequence>
<dbReference type="HAMAP" id="MF_00121">
    <property type="entry name" value="GatB"/>
    <property type="match status" value="1"/>
</dbReference>